<dbReference type="AlphaFoldDB" id="A0AA39WDS5"/>
<organism evidence="2 3">
    <name type="scientific">Immersiella caudata</name>
    <dbReference type="NCBI Taxonomy" id="314043"/>
    <lineage>
        <taxon>Eukaryota</taxon>
        <taxon>Fungi</taxon>
        <taxon>Dikarya</taxon>
        <taxon>Ascomycota</taxon>
        <taxon>Pezizomycotina</taxon>
        <taxon>Sordariomycetes</taxon>
        <taxon>Sordariomycetidae</taxon>
        <taxon>Sordariales</taxon>
        <taxon>Lasiosphaeriaceae</taxon>
        <taxon>Immersiella</taxon>
    </lineage>
</organism>
<evidence type="ECO:0000313" key="2">
    <source>
        <dbReference type="EMBL" id="KAK0613533.1"/>
    </source>
</evidence>
<feature type="compositionally biased region" description="Polar residues" evidence="1">
    <location>
        <begin position="503"/>
        <end position="522"/>
    </location>
</feature>
<feature type="region of interest" description="Disordered" evidence="1">
    <location>
        <begin position="705"/>
        <end position="724"/>
    </location>
</feature>
<feature type="compositionally biased region" description="Polar residues" evidence="1">
    <location>
        <begin position="282"/>
        <end position="292"/>
    </location>
</feature>
<feature type="region of interest" description="Disordered" evidence="1">
    <location>
        <begin position="184"/>
        <end position="213"/>
    </location>
</feature>
<evidence type="ECO:0000313" key="3">
    <source>
        <dbReference type="Proteomes" id="UP001175000"/>
    </source>
</evidence>
<accession>A0AA39WDS5</accession>
<evidence type="ECO:0000256" key="1">
    <source>
        <dbReference type="SAM" id="MobiDB-lite"/>
    </source>
</evidence>
<name>A0AA39WDS5_9PEZI</name>
<feature type="compositionally biased region" description="Basic and acidic residues" evidence="1">
    <location>
        <begin position="417"/>
        <end position="453"/>
    </location>
</feature>
<sequence length="724" mass="81837">MAEIVGLISAVGAIIGAAFKITQAINELCDGFEDAPHNIRSVADDTRILTTLLLSMQTRLERDRRMESESAKVFGEILSRCKADIDKIEASLRPLVDNKTSTEAMSPLQRLRWLFAKSKIYSHQAALASLKLNLMLFINTLHFCDGPAVEGLKENILNTIKQEKKDVKTAFLEAERYDRQVENAYDDGTEVQDGASPSGPLDGPTSAISLATPTAPVHDGSTILLGLQPRKPNQHGFDIHAIPDDDCLMWIAAHIALQRSVNDFSLAIIVRDPAPGPVNPAPDSSTPVSSSMLREETPDFATRTATATDAERNEGIASTKQPADSRAAYYEEGSDSSGASRVMIDIEAQHGAPGGYHGNMQHPEAPPPANVRPQRRRVMPEKPQMSSPRKQFGEPEYYQQPPPPATHYRGSYGIDPYARDPYARDPYARDPYARDPYARDPYARDPYARDPYARDPYAGDPYARDYFHGDHHGGSWPPPGGIPGHHHFNNTARFPGMAGPSASFVQQIPISSTYQQFSNQHKSPSPSPPSEPIRMDPEKEQMRMQLQAIKRAQEKREEDQAQKEREMKIRRDAEESFHRRMEEMRRAQEEAKAQIMSARIEAETAARDKLEGERIAHEQRRKEQEEERQRAEREAQRRLEAELQAERERIEAQRREEERRMTELEDSLRRAEREAREKLRDELSAKEEAKRREEEQKRMEIEEAIKKAEGKKKSSLGGLLFGRQ</sequence>
<dbReference type="EMBL" id="JAULSU010000006">
    <property type="protein sequence ID" value="KAK0613533.1"/>
    <property type="molecule type" value="Genomic_DNA"/>
</dbReference>
<protein>
    <recommendedName>
        <fullName evidence="4">Fungal N-terminal domain-containing protein</fullName>
    </recommendedName>
</protein>
<proteinExistence type="predicted"/>
<feature type="compositionally biased region" description="Basic and acidic residues" evidence="1">
    <location>
        <begin position="533"/>
        <end position="542"/>
    </location>
</feature>
<keyword evidence="3" id="KW-1185">Reference proteome</keyword>
<reference evidence="2" key="1">
    <citation type="submission" date="2023-06" db="EMBL/GenBank/DDBJ databases">
        <title>Genome-scale phylogeny and comparative genomics of the fungal order Sordariales.</title>
        <authorList>
            <consortium name="Lawrence Berkeley National Laboratory"/>
            <person name="Hensen N."/>
            <person name="Bonometti L."/>
            <person name="Westerberg I."/>
            <person name="Brannstrom I.O."/>
            <person name="Guillou S."/>
            <person name="Cros-Aarteil S."/>
            <person name="Calhoun S."/>
            <person name="Haridas S."/>
            <person name="Kuo A."/>
            <person name="Mondo S."/>
            <person name="Pangilinan J."/>
            <person name="Riley R."/>
            <person name="Labutti K."/>
            <person name="Andreopoulos B."/>
            <person name="Lipzen A."/>
            <person name="Chen C."/>
            <person name="Yanf M."/>
            <person name="Daum C."/>
            <person name="Ng V."/>
            <person name="Clum A."/>
            <person name="Steindorff A."/>
            <person name="Ohm R."/>
            <person name="Martin F."/>
            <person name="Silar P."/>
            <person name="Natvig D."/>
            <person name="Lalanne C."/>
            <person name="Gautier V."/>
            <person name="Ament-Velasquez S.L."/>
            <person name="Kruys A."/>
            <person name="Hutchinson M.I."/>
            <person name="Powell A.J."/>
            <person name="Barry K."/>
            <person name="Miller A.N."/>
            <person name="Grigoriev I.V."/>
            <person name="Debuchy R."/>
            <person name="Gladieux P."/>
            <person name="Thoren M.H."/>
            <person name="Johannesson H."/>
        </authorList>
    </citation>
    <scope>NUCLEOTIDE SEQUENCE</scope>
    <source>
        <strain evidence="2">CBS 606.72</strain>
    </source>
</reference>
<feature type="compositionally biased region" description="Basic and acidic residues" evidence="1">
    <location>
        <begin position="462"/>
        <end position="473"/>
    </location>
</feature>
<dbReference type="Proteomes" id="UP001175000">
    <property type="component" value="Unassembled WGS sequence"/>
</dbReference>
<gene>
    <name evidence="2" type="ORF">B0T14DRAFT_499003</name>
</gene>
<evidence type="ECO:0008006" key="4">
    <source>
        <dbReference type="Google" id="ProtNLM"/>
    </source>
</evidence>
<feature type="compositionally biased region" description="Basic and acidic residues" evidence="1">
    <location>
        <begin position="551"/>
        <end position="592"/>
    </location>
</feature>
<feature type="region of interest" description="Disordered" evidence="1">
    <location>
        <begin position="274"/>
        <end position="698"/>
    </location>
</feature>
<feature type="compositionally biased region" description="Basic and acidic residues" evidence="1">
    <location>
        <begin position="600"/>
        <end position="698"/>
    </location>
</feature>
<comment type="caution">
    <text evidence="2">The sequence shown here is derived from an EMBL/GenBank/DDBJ whole genome shotgun (WGS) entry which is preliminary data.</text>
</comment>